<dbReference type="OrthoDB" id="5653938at2"/>
<keyword evidence="1" id="KW-0175">Coiled coil</keyword>
<dbReference type="RefSeq" id="WP_043874843.1">
    <property type="nucleotide sequence ID" value="NZ_CCVW01000003.1"/>
</dbReference>
<evidence type="ECO:0000256" key="2">
    <source>
        <dbReference type="SAM" id="MobiDB-lite"/>
    </source>
</evidence>
<reference evidence="3 4" key="1">
    <citation type="submission" date="2014-06" db="EMBL/GenBank/DDBJ databases">
        <authorList>
            <person name="Urmite Genomes Urmite Genomes"/>
        </authorList>
    </citation>
    <scope>NUCLEOTIDE SEQUENCE [LARGE SCALE GENOMIC DNA]</scope>
</reference>
<feature type="compositionally biased region" description="Low complexity" evidence="2">
    <location>
        <begin position="74"/>
        <end position="83"/>
    </location>
</feature>
<keyword evidence="4" id="KW-1185">Reference proteome</keyword>
<dbReference type="Proteomes" id="UP000044071">
    <property type="component" value="Unassembled WGS sequence"/>
</dbReference>
<dbReference type="STRING" id="1034943.BN59_02645"/>
<sequence>MNKDKEKQQLVSEPITANPLASLLNKEKERIKEAQDKEAAAEAAKVRCKTCFREVAPKRVCSGHGGGGGGGGDSASSDKGSAHTPSQDDDLTKSSKDDEVEDELLGDFGAIEDSEALNAENFDSDLIADMIAKGLLMVDNDRESMTLTIKLLCEPNELTEEQREELEKFLQAIIKEFNEFKEENDLSDDCIEILQDENGKVISLRISMPSLTLYDAFIQRLANNLVPTPSPKAQERDTATQERSPSPNPFSMEPKPTKQEEEEEIEEEQVKFNPSPFNTKPW</sequence>
<feature type="region of interest" description="Disordered" evidence="2">
    <location>
        <begin position="226"/>
        <end position="282"/>
    </location>
</feature>
<dbReference type="eggNOG" id="ENOG5031F9C">
    <property type="taxonomic scope" value="Bacteria"/>
</dbReference>
<accession>A0A078KV72</accession>
<dbReference type="EMBL" id="CCSB01000003">
    <property type="protein sequence ID" value="CDZ78335.1"/>
    <property type="molecule type" value="Genomic_DNA"/>
</dbReference>
<proteinExistence type="predicted"/>
<feature type="region of interest" description="Disordered" evidence="2">
    <location>
        <begin position="1"/>
        <end position="21"/>
    </location>
</feature>
<evidence type="ECO:0000256" key="1">
    <source>
        <dbReference type="SAM" id="Coils"/>
    </source>
</evidence>
<evidence type="ECO:0000313" key="4">
    <source>
        <dbReference type="Proteomes" id="UP000044071"/>
    </source>
</evidence>
<organism evidence="3 4">
    <name type="scientific">Legionella massiliensis</name>
    <dbReference type="NCBI Taxonomy" id="1034943"/>
    <lineage>
        <taxon>Bacteria</taxon>
        <taxon>Pseudomonadati</taxon>
        <taxon>Pseudomonadota</taxon>
        <taxon>Gammaproteobacteria</taxon>
        <taxon>Legionellales</taxon>
        <taxon>Legionellaceae</taxon>
        <taxon>Legionella</taxon>
    </lineage>
</organism>
<feature type="compositionally biased region" description="Gly residues" evidence="2">
    <location>
        <begin position="63"/>
        <end position="73"/>
    </location>
</feature>
<dbReference type="AlphaFoldDB" id="A0A078KV72"/>
<protein>
    <submittedName>
        <fullName evidence="3">Uncharacterized protein</fullName>
    </submittedName>
</protein>
<feature type="coiled-coil region" evidence="1">
    <location>
        <begin position="156"/>
        <end position="183"/>
    </location>
</feature>
<evidence type="ECO:0000313" key="3">
    <source>
        <dbReference type="EMBL" id="CDZ78335.1"/>
    </source>
</evidence>
<name>A0A078KV72_9GAMM</name>
<gene>
    <name evidence="3" type="ORF">BN59_02645</name>
</gene>
<feature type="region of interest" description="Disordered" evidence="2">
    <location>
        <begin position="58"/>
        <end position="99"/>
    </location>
</feature>